<name>A0A427AXC3_ENSVE</name>
<evidence type="ECO:0000256" key="1">
    <source>
        <dbReference type="SAM" id="MobiDB-lite"/>
    </source>
</evidence>
<proteinExistence type="predicted"/>
<evidence type="ECO:0000313" key="2">
    <source>
        <dbReference type="EMBL" id="RRT80909.1"/>
    </source>
</evidence>
<feature type="compositionally biased region" description="Polar residues" evidence="1">
    <location>
        <begin position="58"/>
        <end position="69"/>
    </location>
</feature>
<dbReference type="Proteomes" id="UP000287651">
    <property type="component" value="Unassembled WGS sequence"/>
</dbReference>
<feature type="compositionally biased region" description="Basic and acidic residues" evidence="1">
    <location>
        <begin position="75"/>
        <end position="90"/>
    </location>
</feature>
<dbReference type="EMBL" id="AMZH03001033">
    <property type="protein sequence ID" value="RRT80909.1"/>
    <property type="molecule type" value="Genomic_DNA"/>
</dbReference>
<sequence length="130" mass="14835">MILPSWRQLAIASVPYVTHRAHAKQQIILWSPGIIRDDAPSRDYTRWRPLLRLYKTASHPQAAQKSRMTPHNGLRHPEHTGTSSGEEKRLTSAHVETVCQTMLQPDKVPTTLTTHMDDLTHQIESSRVDI</sequence>
<feature type="region of interest" description="Disordered" evidence="1">
    <location>
        <begin position="58"/>
        <end position="91"/>
    </location>
</feature>
<evidence type="ECO:0000313" key="3">
    <source>
        <dbReference type="Proteomes" id="UP000287651"/>
    </source>
</evidence>
<dbReference type="AlphaFoldDB" id="A0A427AXC3"/>
<comment type="caution">
    <text evidence="2">The sequence shown here is derived from an EMBL/GenBank/DDBJ whole genome shotgun (WGS) entry which is preliminary data.</text>
</comment>
<organism evidence="2 3">
    <name type="scientific">Ensete ventricosum</name>
    <name type="common">Abyssinian banana</name>
    <name type="synonym">Musa ensete</name>
    <dbReference type="NCBI Taxonomy" id="4639"/>
    <lineage>
        <taxon>Eukaryota</taxon>
        <taxon>Viridiplantae</taxon>
        <taxon>Streptophyta</taxon>
        <taxon>Embryophyta</taxon>
        <taxon>Tracheophyta</taxon>
        <taxon>Spermatophyta</taxon>
        <taxon>Magnoliopsida</taxon>
        <taxon>Liliopsida</taxon>
        <taxon>Zingiberales</taxon>
        <taxon>Musaceae</taxon>
        <taxon>Ensete</taxon>
    </lineage>
</organism>
<accession>A0A427AXC3</accession>
<protein>
    <submittedName>
        <fullName evidence="2">Uncharacterized protein</fullName>
    </submittedName>
</protein>
<reference evidence="2 3" key="1">
    <citation type="journal article" date="2014" name="Agronomy (Basel)">
        <title>A Draft Genome Sequence for Ensete ventricosum, the Drought-Tolerant Tree Against Hunger.</title>
        <authorList>
            <person name="Harrison J."/>
            <person name="Moore K.A."/>
            <person name="Paszkiewicz K."/>
            <person name="Jones T."/>
            <person name="Grant M."/>
            <person name="Ambacheew D."/>
            <person name="Muzemil S."/>
            <person name="Studholme D.J."/>
        </authorList>
    </citation>
    <scope>NUCLEOTIDE SEQUENCE [LARGE SCALE GENOMIC DNA]</scope>
</reference>
<gene>
    <name evidence="2" type="ORF">B296_00002223</name>
</gene>